<comment type="caution">
    <text evidence="2">The sequence shown here is derived from an EMBL/GenBank/DDBJ whole genome shotgun (WGS) entry which is preliminary data.</text>
</comment>
<accession>A0A9X0CG84</accession>
<evidence type="ECO:0000256" key="1">
    <source>
        <dbReference type="SAM" id="MobiDB-lite"/>
    </source>
</evidence>
<protein>
    <submittedName>
        <fullName evidence="2">Uncharacterized protein</fullName>
    </submittedName>
</protein>
<keyword evidence="3" id="KW-1185">Reference proteome</keyword>
<dbReference type="EMBL" id="MU827780">
    <property type="protein sequence ID" value="KAJ7337775.1"/>
    <property type="molecule type" value="Genomic_DNA"/>
</dbReference>
<gene>
    <name evidence="2" type="ORF">OS493_007930</name>
</gene>
<feature type="region of interest" description="Disordered" evidence="1">
    <location>
        <begin position="74"/>
        <end position="112"/>
    </location>
</feature>
<dbReference type="AlphaFoldDB" id="A0A9X0CG84"/>
<proteinExistence type="predicted"/>
<evidence type="ECO:0000313" key="3">
    <source>
        <dbReference type="Proteomes" id="UP001163046"/>
    </source>
</evidence>
<feature type="compositionally biased region" description="Basic and acidic residues" evidence="1">
    <location>
        <begin position="83"/>
        <end position="92"/>
    </location>
</feature>
<organism evidence="2 3">
    <name type="scientific">Desmophyllum pertusum</name>
    <dbReference type="NCBI Taxonomy" id="174260"/>
    <lineage>
        <taxon>Eukaryota</taxon>
        <taxon>Metazoa</taxon>
        <taxon>Cnidaria</taxon>
        <taxon>Anthozoa</taxon>
        <taxon>Hexacorallia</taxon>
        <taxon>Scleractinia</taxon>
        <taxon>Caryophylliina</taxon>
        <taxon>Caryophylliidae</taxon>
        <taxon>Desmophyllum</taxon>
    </lineage>
</organism>
<name>A0A9X0CG84_9CNID</name>
<evidence type="ECO:0000313" key="2">
    <source>
        <dbReference type="EMBL" id="KAJ7337775.1"/>
    </source>
</evidence>
<sequence>MAEVAPRESIMSLITGMSEQKKLLKNANLAIEPVVEESFSYLKYSGNEETVEVTIQGETDWCLERVDNAEKQLERVSSVGRQNGEKNEEKPNLKRRNNSLEESIVEGEGSLKKMKISAEPGDGEVQLNSLRDTLIC</sequence>
<reference evidence="2" key="1">
    <citation type="submission" date="2023-01" db="EMBL/GenBank/DDBJ databases">
        <title>Genome assembly of the deep-sea coral Lophelia pertusa.</title>
        <authorList>
            <person name="Herrera S."/>
            <person name="Cordes E."/>
        </authorList>
    </citation>
    <scope>NUCLEOTIDE SEQUENCE</scope>
    <source>
        <strain evidence="2">USNM1676648</strain>
        <tissue evidence="2">Polyp</tissue>
    </source>
</reference>
<dbReference type="Proteomes" id="UP001163046">
    <property type="component" value="Unassembled WGS sequence"/>
</dbReference>